<keyword evidence="2" id="KW-1185">Reference proteome</keyword>
<comment type="caution">
    <text evidence="1">The sequence shown here is derived from an EMBL/GenBank/DDBJ whole genome shotgun (WGS) entry which is preliminary data.</text>
</comment>
<dbReference type="EMBL" id="VIGI01000018">
    <property type="protein sequence ID" value="KAB8290248.1"/>
    <property type="molecule type" value="Genomic_DNA"/>
</dbReference>
<dbReference type="AlphaFoldDB" id="A0A5N6JS01"/>
<reference evidence="1 2" key="1">
    <citation type="submission" date="2019-06" db="EMBL/GenBank/DDBJ databases">
        <title>Genome Sequence of the Brown Rot Fungal Pathogen Monilinia laxa.</title>
        <authorList>
            <person name="De Miccolis Angelini R.M."/>
            <person name="Landi L."/>
            <person name="Abate D."/>
            <person name="Pollastro S."/>
            <person name="Romanazzi G."/>
            <person name="Faretra F."/>
        </authorList>
    </citation>
    <scope>NUCLEOTIDE SEQUENCE [LARGE SCALE GENOMIC DNA]</scope>
    <source>
        <strain evidence="1 2">Mlax316</strain>
    </source>
</reference>
<accession>A0A5N6JS01</accession>
<gene>
    <name evidence="1" type="ORF">EYC80_011114</name>
</gene>
<evidence type="ECO:0000313" key="2">
    <source>
        <dbReference type="Proteomes" id="UP000326757"/>
    </source>
</evidence>
<name>A0A5N6JS01_MONLA</name>
<proteinExistence type="predicted"/>
<evidence type="ECO:0000313" key="1">
    <source>
        <dbReference type="EMBL" id="KAB8290248.1"/>
    </source>
</evidence>
<organism evidence="1 2">
    <name type="scientific">Monilinia laxa</name>
    <name type="common">Brown rot fungus</name>
    <name type="synonym">Sclerotinia laxa</name>
    <dbReference type="NCBI Taxonomy" id="61186"/>
    <lineage>
        <taxon>Eukaryota</taxon>
        <taxon>Fungi</taxon>
        <taxon>Dikarya</taxon>
        <taxon>Ascomycota</taxon>
        <taxon>Pezizomycotina</taxon>
        <taxon>Leotiomycetes</taxon>
        <taxon>Helotiales</taxon>
        <taxon>Sclerotiniaceae</taxon>
        <taxon>Monilinia</taxon>
    </lineage>
</organism>
<dbReference type="Proteomes" id="UP000326757">
    <property type="component" value="Unassembled WGS sequence"/>
</dbReference>
<protein>
    <submittedName>
        <fullName evidence="1">Uncharacterized protein</fullName>
    </submittedName>
</protein>
<sequence>MRDIETCYFEHGVKSDACESSRFAASISRRILAEGGLFESLVAGTDYDCMSMFSSCICVQINDIDQGTYSASLAIGPVRDFGGNDIYRSFARKGWFPSHRCRSFRSGAISPGAHCGLQPLYEVALGEFDIKYSTILFGKFVHIVHQCEICEGLLTCNGLEPFRTFSGPKCGPFPFESCHEYSSQYRRLIPRFLAKKEATVNQTGEEKG</sequence>